<accession>A0A3M6QC59</accession>
<gene>
    <name evidence="1" type="ORF">EBQ26_01870</name>
</gene>
<proteinExistence type="predicted"/>
<dbReference type="AlphaFoldDB" id="A0A3M6QC59"/>
<organism evidence="1 2">
    <name type="scientific">Allofranklinella schreckenbergeri</name>
    <dbReference type="NCBI Taxonomy" id="1076744"/>
    <lineage>
        <taxon>Bacteria</taxon>
        <taxon>Pseudomonadati</taxon>
        <taxon>Pseudomonadota</taxon>
        <taxon>Betaproteobacteria</taxon>
        <taxon>Burkholderiales</taxon>
        <taxon>Comamonadaceae</taxon>
        <taxon>Allofranklinella</taxon>
    </lineage>
</organism>
<evidence type="ECO:0000313" key="1">
    <source>
        <dbReference type="EMBL" id="RMX00660.1"/>
    </source>
</evidence>
<sequence>MKRQFAKNMQARCLAAIELLGAIVGELENSGCDAAGQEKIKRAAGVLIGEIEVGSLSIIYENHPDLDGLGS</sequence>
<dbReference type="Proteomes" id="UP000267521">
    <property type="component" value="Unassembled WGS sequence"/>
</dbReference>
<dbReference type="RefSeq" id="WP_122237341.1">
    <property type="nucleotide sequence ID" value="NZ_RDQM01000002.1"/>
</dbReference>
<name>A0A3M6QC59_9BURK</name>
<reference evidence="1 2" key="1">
    <citation type="submission" date="2018-10" db="EMBL/GenBank/DDBJ databases">
        <title>Comamonadaceae CDC group NO-1 genome sequencing and assembly.</title>
        <authorList>
            <person name="Bernier A.-M."/>
            <person name="Bernard K."/>
        </authorList>
    </citation>
    <scope>NUCLEOTIDE SEQUENCE [LARGE SCALE GENOMIC DNA]</scope>
    <source>
        <strain evidence="1 2">NML970147</strain>
    </source>
</reference>
<comment type="caution">
    <text evidence="1">The sequence shown here is derived from an EMBL/GenBank/DDBJ whole genome shotgun (WGS) entry which is preliminary data.</text>
</comment>
<protein>
    <submittedName>
        <fullName evidence="1">Uncharacterized protein</fullName>
    </submittedName>
</protein>
<evidence type="ECO:0000313" key="2">
    <source>
        <dbReference type="Proteomes" id="UP000267521"/>
    </source>
</evidence>
<dbReference type="EMBL" id="RDQM01000002">
    <property type="protein sequence ID" value="RMX00660.1"/>
    <property type="molecule type" value="Genomic_DNA"/>
</dbReference>